<reference evidence="4 5" key="1">
    <citation type="submission" date="2019-03" db="EMBL/GenBank/DDBJ databases">
        <title>Genomic analyses of the natural microbiome of Caenorhabditis elegans.</title>
        <authorList>
            <person name="Samuel B."/>
        </authorList>
    </citation>
    <scope>NUCLEOTIDE SEQUENCE [LARGE SCALE GENOMIC DNA]</scope>
    <source>
        <strain evidence="4 5">JUb65</strain>
    </source>
</reference>
<protein>
    <submittedName>
        <fullName evidence="4">Murein DD-endopeptidase MepM/ murein hydrolase activator NlpD</fullName>
    </submittedName>
</protein>
<dbReference type="EMBL" id="SNVW01000005">
    <property type="protein sequence ID" value="TDN44389.1"/>
    <property type="molecule type" value="Genomic_DNA"/>
</dbReference>
<dbReference type="AlphaFoldDB" id="A0A4R6DJL8"/>
<feature type="chain" id="PRO_5020677518" evidence="2">
    <location>
        <begin position="28"/>
        <end position="406"/>
    </location>
</feature>
<evidence type="ECO:0000256" key="1">
    <source>
        <dbReference type="SAM" id="Coils"/>
    </source>
</evidence>
<feature type="coiled-coil region" evidence="1">
    <location>
        <begin position="78"/>
        <end position="112"/>
    </location>
</feature>
<evidence type="ECO:0000256" key="2">
    <source>
        <dbReference type="SAM" id="SignalP"/>
    </source>
</evidence>
<keyword evidence="1" id="KW-0175">Coiled coil</keyword>
<name>A0A4R6DJL8_9MICO</name>
<feature type="signal peptide" evidence="2">
    <location>
        <begin position="1"/>
        <end position="27"/>
    </location>
</feature>
<dbReference type="RefSeq" id="WP_243736327.1">
    <property type="nucleotide sequence ID" value="NZ_SNVW01000005.1"/>
</dbReference>
<dbReference type="CDD" id="cd12797">
    <property type="entry name" value="M23_peptidase"/>
    <property type="match status" value="1"/>
</dbReference>
<evidence type="ECO:0000313" key="4">
    <source>
        <dbReference type="EMBL" id="TDN44389.1"/>
    </source>
</evidence>
<gene>
    <name evidence="4" type="ORF">EDF64_105224</name>
</gene>
<dbReference type="Pfam" id="PF01551">
    <property type="entry name" value="Peptidase_M23"/>
    <property type="match status" value="1"/>
</dbReference>
<feature type="domain" description="M23ase beta-sheet core" evidence="3">
    <location>
        <begin position="300"/>
        <end position="397"/>
    </location>
</feature>
<proteinExistence type="predicted"/>
<dbReference type="Proteomes" id="UP000295764">
    <property type="component" value="Unassembled WGS sequence"/>
</dbReference>
<evidence type="ECO:0000313" key="5">
    <source>
        <dbReference type="Proteomes" id="UP000295764"/>
    </source>
</evidence>
<keyword evidence="2" id="KW-0732">Signal</keyword>
<evidence type="ECO:0000259" key="3">
    <source>
        <dbReference type="Pfam" id="PF01551"/>
    </source>
</evidence>
<accession>A0A4R6DJL8</accession>
<dbReference type="InterPro" id="IPR011055">
    <property type="entry name" value="Dup_hybrid_motif"/>
</dbReference>
<dbReference type="PANTHER" id="PTHR21666">
    <property type="entry name" value="PEPTIDASE-RELATED"/>
    <property type="match status" value="1"/>
</dbReference>
<dbReference type="GO" id="GO:0004222">
    <property type="term" value="F:metalloendopeptidase activity"/>
    <property type="evidence" value="ECO:0007669"/>
    <property type="project" value="TreeGrafter"/>
</dbReference>
<dbReference type="SUPFAM" id="SSF51261">
    <property type="entry name" value="Duplicated hybrid motif"/>
    <property type="match status" value="1"/>
</dbReference>
<dbReference type="Gene3D" id="2.70.70.10">
    <property type="entry name" value="Glucose Permease (Domain IIA)"/>
    <property type="match status" value="1"/>
</dbReference>
<comment type="caution">
    <text evidence="4">The sequence shown here is derived from an EMBL/GenBank/DDBJ whole genome shotgun (WGS) entry which is preliminary data.</text>
</comment>
<organism evidence="4 5">
    <name type="scientific">Curtobacterium flaccumfaciens</name>
    <dbReference type="NCBI Taxonomy" id="2035"/>
    <lineage>
        <taxon>Bacteria</taxon>
        <taxon>Bacillati</taxon>
        <taxon>Actinomycetota</taxon>
        <taxon>Actinomycetes</taxon>
        <taxon>Micrococcales</taxon>
        <taxon>Microbacteriaceae</taxon>
        <taxon>Curtobacterium</taxon>
    </lineage>
</organism>
<dbReference type="PANTHER" id="PTHR21666:SF270">
    <property type="entry name" value="MUREIN HYDROLASE ACTIVATOR ENVC"/>
    <property type="match status" value="1"/>
</dbReference>
<sequence>MIRRSIIAAVTAAAIVGAVLPASTAAAAPAPTWADVLAARGDEAAATAKAAELTALIATLEGETATAAAAAKARGKELQEAQDAADEAAGRYDKLTEQAARAREDAAGAEEQIASWSGYLSRSAGRDLSVSVGTDTGNLLERLGTAAKVTDTMNAALEDAATRAGTATALGRQAAAARTARDRLRNDAAATFQAATTAAEQAAAAEATQRTRKRELSDQLAVLRNRTLSTEAAYTEAERRRAEAARAAAAAAAARAAQARPQPVTNPGAVSAAGWTMPITSYGSYQSYGNRLHPVLGYYRMHAGDDFGTPCGTGLYAASAGTVTYAGPYGGYGNLITIDHGNGVTSNYAHMFPDGVLARAGQRVSAGQNIAAVGNAGLSTGCHLHFEIRQNGAAISPMPFLNARGV</sequence>
<dbReference type="InterPro" id="IPR016047">
    <property type="entry name" value="M23ase_b-sheet_dom"/>
</dbReference>
<keyword evidence="4" id="KW-0378">Hydrolase</keyword>
<dbReference type="InterPro" id="IPR050570">
    <property type="entry name" value="Cell_wall_metabolism_enzyme"/>
</dbReference>